<dbReference type="EMBL" id="PNBA02000014">
    <property type="protein sequence ID" value="KAG6400171.1"/>
    <property type="molecule type" value="Genomic_DNA"/>
</dbReference>
<dbReference type="PROSITE" id="PS51011">
    <property type="entry name" value="ARID"/>
    <property type="match status" value="1"/>
</dbReference>
<dbReference type="InterPro" id="IPR036431">
    <property type="entry name" value="ARID_dom_sf"/>
</dbReference>
<name>A0A8X8WUF2_SALSN</name>
<reference evidence="9" key="2">
    <citation type="submission" date="2020-08" db="EMBL/GenBank/DDBJ databases">
        <title>Plant Genome Project.</title>
        <authorList>
            <person name="Zhang R.-G."/>
        </authorList>
    </citation>
    <scope>NUCLEOTIDE SEQUENCE</scope>
    <source>
        <strain evidence="9">Huo1</strain>
        <tissue evidence="9">Leaf</tissue>
    </source>
</reference>
<dbReference type="InterPro" id="IPR001606">
    <property type="entry name" value="ARID_dom"/>
</dbReference>
<dbReference type="AlphaFoldDB" id="A0A8X8WUF2"/>
<dbReference type="Gene3D" id="2.60.40.790">
    <property type="match status" value="1"/>
</dbReference>
<dbReference type="FunFam" id="2.60.40.790:FF:000014">
    <property type="entry name" value="AT-rich interactive domain-containing protein 3"/>
    <property type="match status" value="1"/>
</dbReference>
<comment type="caution">
    <text evidence="9">The sequence shown here is derived from an EMBL/GenBank/DDBJ whole genome shotgun (WGS) entry which is preliminary data.</text>
</comment>
<feature type="compositionally biased region" description="Polar residues" evidence="6">
    <location>
        <begin position="115"/>
        <end position="124"/>
    </location>
</feature>
<dbReference type="InterPro" id="IPR045147">
    <property type="entry name" value="ARI3A/B/C"/>
</dbReference>
<evidence type="ECO:0000259" key="8">
    <source>
        <dbReference type="PROSITE" id="PS51011"/>
    </source>
</evidence>
<dbReference type="SMART" id="SM01014">
    <property type="entry name" value="ARID"/>
    <property type="match status" value="1"/>
</dbReference>
<reference evidence="9" key="1">
    <citation type="submission" date="2018-01" db="EMBL/GenBank/DDBJ databases">
        <authorList>
            <person name="Mao J.F."/>
        </authorList>
    </citation>
    <scope>NUCLEOTIDE SEQUENCE</scope>
    <source>
        <strain evidence="9">Huo1</strain>
        <tissue evidence="9">Leaf</tissue>
    </source>
</reference>
<dbReference type="SMART" id="SM00501">
    <property type="entry name" value="BRIGHT"/>
    <property type="match status" value="1"/>
</dbReference>
<keyword evidence="2" id="KW-0238">DNA-binding</keyword>
<dbReference type="SUPFAM" id="SSF49764">
    <property type="entry name" value="HSP20-like chaperones"/>
    <property type="match status" value="1"/>
</dbReference>
<evidence type="ECO:0000256" key="5">
    <source>
        <dbReference type="PROSITE-ProRule" id="PRU00285"/>
    </source>
</evidence>
<evidence type="ECO:0000313" key="10">
    <source>
        <dbReference type="Proteomes" id="UP000298416"/>
    </source>
</evidence>
<feature type="domain" description="ARID" evidence="8">
    <location>
        <begin position="335"/>
        <end position="426"/>
    </location>
</feature>
<proteinExistence type="inferred from homology"/>
<evidence type="ECO:0000256" key="1">
    <source>
        <dbReference type="ARBA" id="ARBA00023015"/>
    </source>
</evidence>
<sequence length="663" mass="72588">MDDKDVEMHDAQKPDSGNEIKEANYKVLDFKSEFKDDDPPSAVTIAENASQNGNGDDDSNKLSNEANDQINAMSEMEAQTNHESETIEPMSVEGVETTGEQVDTESKNEEGISIEANSKVQTAPESGMKNDVVEESGANDGLKEENPVANDVESEIPVKNVVGNSNGHIVVEKSKESGENEESVKNVAEREMEGENVDSGGGFSDNDKLQTGLSSNEAPQVQTITSVEVPQSGDKEVEDAVNANEDKVVNDEPKQQDKEVLLAACVTDGNTKSVETITRLEGSDSSLPNKHEVGTPNSTVRYFPTNMGSHSGEAGKTVCSQATLPLIADGDDGTPEDQAAFIRELESFYRERATDFKPPKFYGQPLNCLKLWRAVIRLGGYDRVTGSKLWRQVGESFHPPKTCTTVSWTFRIFYEKSLLEYEKHKRQSGDLQLSVAMLHDASGADSEGNGYQGSGPGRARRDAAARAMQGWHAQRLSDYGEVGEPVIKDKNINMVKREKNTKSIASLKQKRPNEVELPVKSIRTETSKQLSLDSFQLPSVGLQADGFSCFLPSFCLFSDQLVTSVVDVGPPADWVKINIRQTRDCFEVYALVPGLLREEVRVQSDPAGRLVITGQPEQADNPWGITPFKKVVSLPARINPLQTSAVVSLHGRLFVRVPFESNS</sequence>
<keyword evidence="1" id="KW-0805">Transcription regulation</keyword>
<dbReference type="GO" id="GO:0003677">
    <property type="term" value="F:DNA binding"/>
    <property type="evidence" value="ECO:0007669"/>
    <property type="project" value="UniProtKB-KW"/>
</dbReference>
<evidence type="ECO:0000256" key="4">
    <source>
        <dbReference type="ARBA" id="ARBA00023242"/>
    </source>
</evidence>
<dbReference type="Pfam" id="PF01388">
    <property type="entry name" value="ARID"/>
    <property type="match status" value="1"/>
</dbReference>
<evidence type="ECO:0000313" key="9">
    <source>
        <dbReference type="EMBL" id="KAG6400171.1"/>
    </source>
</evidence>
<evidence type="ECO:0000259" key="7">
    <source>
        <dbReference type="PROSITE" id="PS01031"/>
    </source>
</evidence>
<dbReference type="GO" id="GO:0005634">
    <property type="term" value="C:nucleus"/>
    <property type="evidence" value="ECO:0007669"/>
    <property type="project" value="TreeGrafter"/>
</dbReference>
<evidence type="ECO:0000256" key="6">
    <source>
        <dbReference type="SAM" id="MobiDB-lite"/>
    </source>
</evidence>
<dbReference type="GO" id="GO:0006357">
    <property type="term" value="P:regulation of transcription by RNA polymerase II"/>
    <property type="evidence" value="ECO:0007669"/>
    <property type="project" value="InterPro"/>
</dbReference>
<protein>
    <submittedName>
        <fullName evidence="9">Uncharacterized protein</fullName>
    </submittedName>
</protein>
<keyword evidence="10" id="KW-1185">Reference proteome</keyword>
<dbReference type="SUPFAM" id="SSF46774">
    <property type="entry name" value="ARID-like"/>
    <property type="match status" value="1"/>
</dbReference>
<gene>
    <name evidence="9" type="ORF">SASPL_136996</name>
</gene>
<dbReference type="PROSITE" id="PS01031">
    <property type="entry name" value="SHSP"/>
    <property type="match status" value="1"/>
</dbReference>
<organism evidence="9">
    <name type="scientific">Salvia splendens</name>
    <name type="common">Scarlet sage</name>
    <dbReference type="NCBI Taxonomy" id="180675"/>
    <lineage>
        <taxon>Eukaryota</taxon>
        <taxon>Viridiplantae</taxon>
        <taxon>Streptophyta</taxon>
        <taxon>Embryophyta</taxon>
        <taxon>Tracheophyta</taxon>
        <taxon>Spermatophyta</taxon>
        <taxon>Magnoliopsida</taxon>
        <taxon>eudicotyledons</taxon>
        <taxon>Gunneridae</taxon>
        <taxon>Pentapetalae</taxon>
        <taxon>asterids</taxon>
        <taxon>lamiids</taxon>
        <taxon>Lamiales</taxon>
        <taxon>Lamiaceae</taxon>
        <taxon>Nepetoideae</taxon>
        <taxon>Mentheae</taxon>
        <taxon>Salviinae</taxon>
        <taxon>Salvia</taxon>
        <taxon>Salvia subgen. Calosphace</taxon>
        <taxon>core Calosphace</taxon>
    </lineage>
</organism>
<comment type="similarity">
    <text evidence="5">Belongs to the small heat shock protein (HSP20) family.</text>
</comment>
<dbReference type="InterPro" id="IPR002068">
    <property type="entry name" value="A-crystallin/Hsp20_dom"/>
</dbReference>
<accession>A0A8X8WUF2</accession>
<feature type="region of interest" description="Disordered" evidence="6">
    <location>
        <begin position="1"/>
        <end position="153"/>
    </location>
</feature>
<dbReference type="FunFam" id="1.10.150.60:FF:000009">
    <property type="entry name" value="AT-rich interactive domain-containing protein 3"/>
    <property type="match status" value="1"/>
</dbReference>
<dbReference type="Gene3D" id="1.10.150.60">
    <property type="entry name" value="ARID DNA-binding domain"/>
    <property type="match status" value="1"/>
</dbReference>
<feature type="compositionally biased region" description="Basic and acidic residues" evidence="6">
    <location>
        <begin position="170"/>
        <end position="193"/>
    </location>
</feature>
<feature type="compositionally biased region" description="Basic and acidic residues" evidence="6">
    <location>
        <begin position="1"/>
        <end position="38"/>
    </location>
</feature>
<dbReference type="Proteomes" id="UP000298416">
    <property type="component" value="Unassembled WGS sequence"/>
</dbReference>
<keyword evidence="4" id="KW-0539">Nucleus</keyword>
<dbReference type="CDD" id="cd16100">
    <property type="entry name" value="ARID"/>
    <property type="match status" value="1"/>
</dbReference>
<evidence type="ECO:0000256" key="2">
    <source>
        <dbReference type="ARBA" id="ARBA00023125"/>
    </source>
</evidence>
<dbReference type="PANTHER" id="PTHR15348">
    <property type="entry name" value="AT-RICH INTERACTIVE DOMAIN-CONTAINING PROTEIN ARID DOMAIN- CONTAINING PROTEIN DEAD RINGER PROTEIN B-CELL REGULATOR OF IGH TRANSCRIPTION BRIGHT"/>
    <property type="match status" value="1"/>
</dbReference>
<feature type="compositionally biased region" description="Polar residues" evidence="6">
    <location>
        <begin position="61"/>
        <end position="79"/>
    </location>
</feature>
<keyword evidence="3" id="KW-0804">Transcription</keyword>
<dbReference type="InterPro" id="IPR008978">
    <property type="entry name" value="HSP20-like_chaperone"/>
</dbReference>
<dbReference type="PANTHER" id="PTHR15348:SF17">
    <property type="entry name" value="AT-RICH INTERACTIVE DOMAIN-CONTAINING PROTEIN 5"/>
    <property type="match status" value="1"/>
</dbReference>
<evidence type="ECO:0000256" key="3">
    <source>
        <dbReference type="ARBA" id="ARBA00023163"/>
    </source>
</evidence>
<dbReference type="CDD" id="cd00298">
    <property type="entry name" value="ACD_sHsps_p23-like"/>
    <property type="match status" value="1"/>
</dbReference>
<feature type="domain" description="SHSP" evidence="7">
    <location>
        <begin position="563"/>
        <end position="663"/>
    </location>
</feature>
<feature type="region of interest" description="Disordered" evidence="6">
    <location>
        <begin position="169"/>
        <end position="205"/>
    </location>
</feature>